<dbReference type="AlphaFoldDB" id="A0A1F5S0T0"/>
<reference evidence="2 3" key="1">
    <citation type="journal article" date="2016" name="Nat. Commun.">
        <title>Thousands of microbial genomes shed light on interconnected biogeochemical processes in an aquifer system.</title>
        <authorList>
            <person name="Anantharaman K."/>
            <person name="Brown C.T."/>
            <person name="Hug L.A."/>
            <person name="Sharon I."/>
            <person name="Castelle C.J."/>
            <person name="Probst A.J."/>
            <person name="Thomas B.C."/>
            <person name="Singh A."/>
            <person name="Wilkins M.J."/>
            <person name="Karaoz U."/>
            <person name="Brodie E.L."/>
            <person name="Williams K.H."/>
            <person name="Hubbard S.S."/>
            <person name="Banfield J.F."/>
        </authorList>
    </citation>
    <scope>NUCLEOTIDE SEQUENCE [LARGE SCALE GENOMIC DNA]</scope>
</reference>
<sequence>MNIIIQTTEIELTDELKNYTEKKFEKLSRYFGNILEIRIELERMLSGHHNKGEVYRAEANIHVPKPAQVLRVEKVENNILKAIDKVVDHAQEILKEYKGRNSHRCG</sequence>
<gene>
    <name evidence="2" type="ORF">A2Y83_02950</name>
</gene>
<dbReference type="InterPro" id="IPR003489">
    <property type="entry name" value="RHF/RaiA"/>
</dbReference>
<evidence type="ECO:0000313" key="3">
    <source>
        <dbReference type="Proteomes" id="UP000178323"/>
    </source>
</evidence>
<dbReference type="Proteomes" id="UP000178323">
    <property type="component" value="Unassembled WGS sequence"/>
</dbReference>
<comment type="caution">
    <text evidence="2">The sequence shown here is derived from an EMBL/GenBank/DDBJ whole genome shotgun (WGS) entry which is preliminary data.</text>
</comment>
<dbReference type="Pfam" id="PF02482">
    <property type="entry name" value="Ribosomal_S30AE"/>
    <property type="match status" value="1"/>
</dbReference>
<name>A0A1F5S0T0_9BACT</name>
<dbReference type="NCBIfam" id="TIGR00741">
    <property type="entry name" value="yfiA"/>
    <property type="match status" value="1"/>
</dbReference>
<accession>A0A1F5S0T0</accession>
<dbReference type="PANTHER" id="PTHR33231">
    <property type="entry name" value="30S RIBOSOMAL PROTEIN"/>
    <property type="match status" value="1"/>
</dbReference>
<proteinExistence type="predicted"/>
<dbReference type="PANTHER" id="PTHR33231:SF1">
    <property type="entry name" value="30S RIBOSOMAL PROTEIN"/>
    <property type="match status" value="1"/>
</dbReference>
<evidence type="ECO:0000313" key="2">
    <source>
        <dbReference type="EMBL" id="OGF20307.1"/>
    </source>
</evidence>
<keyword evidence="1" id="KW-0810">Translation regulation</keyword>
<dbReference type="SUPFAM" id="SSF69754">
    <property type="entry name" value="Ribosome binding protein Y (YfiA homologue)"/>
    <property type="match status" value="1"/>
</dbReference>
<dbReference type="EMBL" id="MFFS01000098">
    <property type="protein sequence ID" value="OGF20307.1"/>
    <property type="molecule type" value="Genomic_DNA"/>
</dbReference>
<dbReference type="STRING" id="1797985.A2Y83_02950"/>
<dbReference type="Gene3D" id="3.30.160.100">
    <property type="entry name" value="Ribosome hibernation promotion factor-like"/>
    <property type="match status" value="1"/>
</dbReference>
<dbReference type="InterPro" id="IPR036567">
    <property type="entry name" value="RHF-like"/>
</dbReference>
<dbReference type="GO" id="GO:0022627">
    <property type="term" value="C:cytosolic small ribosomal subunit"/>
    <property type="evidence" value="ECO:0007669"/>
    <property type="project" value="TreeGrafter"/>
</dbReference>
<evidence type="ECO:0000256" key="1">
    <source>
        <dbReference type="ARBA" id="ARBA00022845"/>
    </source>
</evidence>
<dbReference type="InterPro" id="IPR050574">
    <property type="entry name" value="HPF/YfiA_ribosome-assoc"/>
</dbReference>
<dbReference type="GO" id="GO:0043024">
    <property type="term" value="F:ribosomal small subunit binding"/>
    <property type="evidence" value="ECO:0007669"/>
    <property type="project" value="TreeGrafter"/>
</dbReference>
<dbReference type="GO" id="GO:0045900">
    <property type="term" value="P:negative regulation of translational elongation"/>
    <property type="evidence" value="ECO:0007669"/>
    <property type="project" value="TreeGrafter"/>
</dbReference>
<organism evidence="2 3">
    <name type="scientific">Candidatus Falkowbacteria bacterium RBG_13_39_14</name>
    <dbReference type="NCBI Taxonomy" id="1797985"/>
    <lineage>
        <taxon>Bacteria</taxon>
        <taxon>Candidatus Falkowiibacteriota</taxon>
    </lineage>
</organism>
<protein>
    <submittedName>
        <fullName evidence="2">Ribosomal subunit interface protein</fullName>
    </submittedName>
</protein>